<reference evidence="24" key="1">
    <citation type="submission" date="2020-05" db="EMBL/GenBank/DDBJ databases">
        <title>WGS assembly of Panicum virgatum.</title>
        <authorList>
            <person name="Lovell J.T."/>
            <person name="Jenkins J."/>
            <person name="Shu S."/>
            <person name="Juenger T.E."/>
            <person name="Schmutz J."/>
        </authorList>
    </citation>
    <scope>NUCLEOTIDE SEQUENCE</scope>
    <source>
        <strain evidence="24">AP13</strain>
    </source>
</reference>
<keyword evidence="12" id="KW-0391">Immunity</keyword>
<keyword evidence="4" id="KW-0597">Phosphoprotein</keyword>
<dbReference type="GO" id="GO:0006281">
    <property type="term" value="P:DNA repair"/>
    <property type="evidence" value="ECO:0007669"/>
    <property type="project" value="UniProtKB-KW"/>
</dbReference>
<keyword evidence="9" id="KW-0378">Hydrolase</keyword>
<keyword evidence="13" id="KW-0267">Excision nuclease</keyword>
<evidence type="ECO:0000256" key="12">
    <source>
        <dbReference type="ARBA" id="ARBA00022859"/>
    </source>
</evidence>
<feature type="domain" description="XPG N-terminal" evidence="23">
    <location>
        <begin position="51"/>
        <end position="124"/>
    </location>
</feature>
<dbReference type="InterPro" id="IPR037315">
    <property type="entry name" value="EXO1_H3TH"/>
</dbReference>
<evidence type="ECO:0000256" key="13">
    <source>
        <dbReference type="ARBA" id="ARBA00022881"/>
    </source>
</evidence>
<dbReference type="SMART" id="SM00485">
    <property type="entry name" value="XPGN"/>
    <property type="match status" value="1"/>
</dbReference>
<dbReference type="Gene3D" id="3.40.50.1010">
    <property type="entry name" value="5'-nuclease"/>
    <property type="match status" value="1"/>
</dbReference>
<evidence type="ECO:0000256" key="11">
    <source>
        <dbReference type="ARBA" id="ARBA00022842"/>
    </source>
</evidence>
<feature type="region of interest" description="Disordered" evidence="21">
    <location>
        <begin position="415"/>
        <end position="446"/>
    </location>
</feature>
<comment type="caution">
    <text evidence="24">The sequence shown here is derived from an EMBL/GenBank/DDBJ whole genome shotgun (WGS) entry which is preliminary data.</text>
</comment>
<dbReference type="CDD" id="cd09857">
    <property type="entry name" value="PIN_EXO1"/>
    <property type="match status" value="1"/>
</dbReference>
<protein>
    <recommendedName>
        <fullName evidence="26">Exonuclease 1</fullName>
    </recommendedName>
</protein>
<dbReference type="SUPFAM" id="SSF88723">
    <property type="entry name" value="PIN domain-like"/>
    <property type="match status" value="1"/>
</dbReference>
<keyword evidence="10" id="KW-0269">Exonuclease</keyword>
<comment type="subcellular location">
    <subcellularLocation>
        <location evidence="2">Nucleus</location>
    </subcellularLocation>
</comment>
<dbReference type="FunFam" id="3.40.50.1010:FF:000111">
    <property type="entry name" value="Exonuclease 1"/>
    <property type="match status" value="1"/>
</dbReference>
<evidence type="ECO:0000256" key="6">
    <source>
        <dbReference type="ARBA" id="ARBA00022723"/>
    </source>
</evidence>
<dbReference type="SMART" id="SM00484">
    <property type="entry name" value="XPGI"/>
    <property type="match status" value="1"/>
</dbReference>
<evidence type="ECO:0000256" key="20">
    <source>
        <dbReference type="ARBA" id="ARBA00064664"/>
    </source>
</evidence>
<evidence type="ECO:0000313" key="25">
    <source>
        <dbReference type="Proteomes" id="UP000823388"/>
    </source>
</evidence>
<dbReference type="GO" id="GO:0017108">
    <property type="term" value="F:5'-flap endonuclease activity"/>
    <property type="evidence" value="ECO:0007669"/>
    <property type="project" value="TreeGrafter"/>
</dbReference>
<organism evidence="24 25">
    <name type="scientific">Panicum virgatum</name>
    <name type="common">Blackwell switchgrass</name>
    <dbReference type="NCBI Taxonomy" id="38727"/>
    <lineage>
        <taxon>Eukaryota</taxon>
        <taxon>Viridiplantae</taxon>
        <taxon>Streptophyta</taxon>
        <taxon>Embryophyta</taxon>
        <taxon>Tracheophyta</taxon>
        <taxon>Spermatophyta</taxon>
        <taxon>Magnoliopsida</taxon>
        <taxon>Liliopsida</taxon>
        <taxon>Poales</taxon>
        <taxon>Poaceae</taxon>
        <taxon>PACMAD clade</taxon>
        <taxon>Panicoideae</taxon>
        <taxon>Panicodae</taxon>
        <taxon>Paniceae</taxon>
        <taxon>Panicinae</taxon>
        <taxon>Panicum</taxon>
        <taxon>Panicum sect. Hiantes</taxon>
    </lineage>
</organism>
<dbReference type="Pfam" id="PF00867">
    <property type="entry name" value="XPG_I"/>
    <property type="match status" value="1"/>
</dbReference>
<dbReference type="InterPro" id="IPR036279">
    <property type="entry name" value="5-3_exonuclease_C_sf"/>
</dbReference>
<feature type="domain" description="XPG-I" evidence="22">
    <location>
        <begin position="167"/>
        <end position="233"/>
    </location>
</feature>
<evidence type="ECO:0000256" key="14">
    <source>
        <dbReference type="ARBA" id="ARBA00022990"/>
    </source>
</evidence>
<dbReference type="GO" id="GO:0002376">
    <property type="term" value="P:immune system process"/>
    <property type="evidence" value="ECO:0007669"/>
    <property type="project" value="UniProtKB-KW"/>
</dbReference>
<dbReference type="InterPro" id="IPR044752">
    <property type="entry name" value="PIN-like_EXO1"/>
</dbReference>
<dbReference type="InterPro" id="IPR008918">
    <property type="entry name" value="HhH2"/>
</dbReference>
<keyword evidence="16" id="KW-0234">DNA repair</keyword>
<dbReference type="GO" id="GO:0003677">
    <property type="term" value="F:DNA binding"/>
    <property type="evidence" value="ECO:0007669"/>
    <property type="project" value="UniProtKB-KW"/>
</dbReference>
<evidence type="ECO:0000256" key="17">
    <source>
        <dbReference type="ARBA" id="ARBA00023242"/>
    </source>
</evidence>
<evidence type="ECO:0000256" key="4">
    <source>
        <dbReference type="ARBA" id="ARBA00022553"/>
    </source>
</evidence>
<evidence type="ECO:0000256" key="8">
    <source>
        <dbReference type="ARBA" id="ARBA00022763"/>
    </source>
</evidence>
<dbReference type="GO" id="GO:0035312">
    <property type="term" value="F:5'-3' DNA exonuclease activity"/>
    <property type="evidence" value="ECO:0007669"/>
    <property type="project" value="InterPro"/>
</dbReference>
<comment type="cofactor">
    <cofactor evidence="1">
        <name>Mg(2+)</name>
        <dbReference type="ChEBI" id="CHEBI:18420"/>
    </cofactor>
</comment>
<name>A0A8T0SVF5_PANVG</name>
<evidence type="ECO:0000256" key="15">
    <source>
        <dbReference type="ARBA" id="ARBA00023125"/>
    </source>
</evidence>
<keyword evidence="11" id="KW-0460">Magnesium</keyword>
<evidence type="ECO:0000313" key="24">
    <source>
        <dbReference type="EMBL" id="KAG2601124.1"/>
    </source>
</evidence>
<evidence type="ECO:0000256" key="5">
    <source>
        <dbReference type="ARBA" id="ARBA00022722"/>
    </source>
</evidence>
<dbReference type="InterPro" id="IPR006084">
    <property type="entry name" value="XPG/Rad2"/>
</dbReference>
<evidence type="ECO:0000256" key="9">
    <source>
        <dbReference type="ARBA" id="ARBA00022801"/>
    </source>
</evidence>
<feature type="region of interest" description="Disordered" evidence="21">
    <location>
        <begin position="729"/>
        <end position="756"/>
    </location>
</feature>
<dbReference type="GO" id="GO:0051321">
    <property type="term" value="P:meiotic cell cycle"/>
    <property type="evidence" value="ECO:0007669"/>
    <property type="project" value="UniProtKB-KW"/>
</dbReference>
<dbReference type="FunFam" id="1.10.150.20:FF:000011">
    <property type="entry name" value="exonuclease 1"/>
    <property type="match status" value="1"/>
</dbReference>
<dbReference type="Proteomes" id="UP000823388">
    <property type="component" value="Chromosome 5K"/>
</dbReference>
<evidence type="ECO:0000256" key="2">
    <source>
        <dbReference type="ARBA" id="ARBA00004123"/>
    </source>
</evidence>
<sequence>MWHFPMDFAPLTWWQPEGATDWCGQGILDWVLLFGFRLVGENLLGGGQRRGLAPNYSRSCSLVGKIHCFLPLKDCRIEVHIEYCMHRVNMLRHYGVKPILVFDGGLLPIKSDQEIKRARSRKENLERAREHEAAGNSRGAFECYQKAVDITPRIASELIEVLKKEKVDYIVAPYEADAQMTFLSINKLVDAVITEDSDLIPFGCSRIIFKMDKFGQGVEFQITRLERNRELDFNGFTRQMLLEMCILSGCDYLPSLPGMGVKRAHALIQKLKCHEKVIKHLRYTAVSVPPQYEENFKKAIWAFKFQRVYDPATEDIIHLSSVPYDLTEDLEFLGPWLPQDIAKGIALGNIDPLTKEPFKSKPECSAPAIDKVYVTREPIATSNGKKRLDLPVQKNILTNYFCLASLEAKRKFRAPKVTPKQQVSNGSFPSPQSQDTGTPDSVEDTRLPTDHIQASQCSSELLCSEPSQDESINAASQCSSERFSCEFPLDDSANILPQWSSCDGGSDPPYKGMGIEDRKVEADYCNDNTLPTSPCLVGKSPRILEPSLLPHNMEPSIPAQPYTEGIVASKNKDVVRSSYFKMVNKRVSKNQEGQLDDEEDYDIDTCNLPEDQLRKSGMLKRRKISDIQNFKDESLQSISSDDSPPLIGEGCDTDNLDDPNIRTEGRFGCNVSHVNMYSGIAEKSMDKFAALISSFRCPGSRASGLRAPLKDVKNTLSVRAPEKGRFRCTAKKSDLGPPSRSRCTSHDNKTAASPPDISAFAYRPVKTVHSDQDGTTSKTKNATYAPPDLGTFAYTPIACPPARSKFTSTAMETAGSPPDLSTFAYYKPMKGTARYSDGSRFRGTALDADCGTSRSQIK</sequence>
<evidence type="ECO:0000259" key="22">
    <source>
        <dbReference type="SMART" id="SM00484"/>
    </source>
</evidence>
<dbReference type="SMART" id="SM00279">
    <property type="entry name" value="HhH2"/>
    <property type="match status" value="1"/>
</dbReference>
<keyword evidence="18" id="KW-0469">Meiosis</keyword>
<dbReference type="PRINTS" id="PR00853">
    <property type="entry name" value="XPGRADSUPER"/>
</dbReference>
<comment type="similarity">
    <text evidence="3">Belongs to the XPG/RAD2 endonuclease family. EXO1 subfamily.</text>
</comment>
<dbReference type="EMBL" id="CM029045">
    <property type="protein sequence ID" value="KAG2601124.1"/>
    <property type="molecule type" value="Genomic_DNA"/>
</dbReference>
<evidence type="ECO:0000256" key="16">
    <source>
        <dbReference type="ARBA" id="ARBA00023204"/>
    </source>
</evidence>
<accession>A0A8T0SVF5</accession>
<keyword evidence="14" id="KW-0007">Acetylation</keyword>
<keyword evidence="15" id="KW-0238">DNA-binding</keyword>
<evidence type="ECO:0000256" key="21">
    <source>
        <dbReference type="SAM" id="MobiDB-lite"/>
    </source>
</evidence>
<keyword evidence="25" id="KW-1185">Reference proteome</keyword>
<dbReference type="InterPro" id="IPR029060">
    <property type="entry name" value="PIN-like_dom_sf"/>
</dbReference>
<comment type="subunit">
    <text evidence="20">Interacts with the MLH1-PMS2 heterodimer via MLH1. Interacts with MSH3. Interacts with the MSH2-MSH6 heterodimer via MSH2, and this interaction may increase the processivity of the 5'-&gt;3' exonuclease activity. Interacts with PCNA, and this interaction may both stimulate the cryptic 3'-&gt;5' exonuclease activity and suppress the 5'-&gt;3' exonuclease activity. Interacts with WRN, and this interaction stimulates both the 5'-&gt;3' exonuclease activity and cleavage of 5'-overhanging flap structures. Interacts with RECQL/RECQ1, and this interaction stimulates cleavage of 5'-overhanging flap structures. Interacts with DNA helicase ZGRF1; the interaction is increased following DNA damage induction.</text>
</comment>
<keyword evidence="7" id="KW-0255">Endonuclease</keyword>
<evidence type="ECO:0000256" key="1">
    <source>
        <dbReference type="ARBA" id="ARBA00001946"/>
    </source>
</evidence>
<dbReference type="Gene3D" id="1.10.150.20">
    <property type="entry name" value="5' to 3' exonuclease, C-terminal subdomain"/>
    <property type="match status" value="1"/>
</dbReference>
<dbReference type="GO" id="GO:0046872">
    <property type="term" value="F:metal ion binding"/>
    <property type="evidence" value="ECO:0007669"/>
    <property type="project" value="UniProtKB-KW"/>
</dbReference>
<dbReference type="InterPro" id="IPR006085">
    <property type="entry name" value="XPG_DNA_repair_N"/>
</dbReference>
<evidence type="ECO:0008006" key="26">
    <source>
        <dbReference type="Google" id="ProtNLM"/>
    </source>
</evidence>
<dbReference type="Pfam" id="PF00752">
    <property type="entry name" value="XPG_N"/>
    <property type="match status" value="1"/>
</dbReference>
<keyword evidence="6" id="KW-0479">Metal-binding</keyword>
<evidence type="ECO:0000256" key="18">
    <source>
        <dbReference type="ARBA" id="ARBA00023254"/>
    </source>
</evidence>
<keyword evidence="17" id="KW-0539">Nucleus</keyword>
<feature type="region of interest" description="Disordered" evidence="21">
    <location>
        <begin position="633"/>
        <end position="659"/>
    </location>
</feature>
<proteinExistence type="inferred from homology"/>
<evidence type="ECO:0000256" key="7">
    <source>
        <dbReference type="ARBA" id="ARBA00022759"/>
    </source>
</evidence>
<feature type="compositionally biased region" description="Polar residues" evidence="21">
    <location>
        <begin position="419"/>
        <end position="439"/>
    </location>
</feature>
<dbReference type="GO" id="GO:0005634">
    <property type="term" value="C:nucleus"/>
    <property type="evidence" value="ECO:0007669"/>
    <property type="project" value="UniProtKB-SubCell"/>
</dbReference>
<keyword evidence="5" id="KW-0540">Nuclease</keyword>
<dbReference type="PANTHER" id="PTHR11081">
    <property type="entry name" value="FLAP ENDONUCLEASE FAMILY MEMBER"/>
    <property type="match status" value="1"/>
</dbReference>
<gene>
    <name evidence="24" type="ORF">PVAP13_5KG570621</name>
</gene>
<evidence type="ECO:0000256" key="3">
    <source>
        <dbReference type="ARBA" id="ARBA00010563"/>
    </source>
</evidence>
<keyword evidence="8" id="KW-0227">DNA damage</keyword>
<dbReference type="PANTHER" id="PTHR11081:SF65">
    <property type="entry name" value="DNA DAMAGE-INDUCIBLE PROTEIN DIN7-RELATED"/>
    <property type="match status" value="1"/>
</dbReference>
<dbReference type="SUPFAM" id="SSF47807">
    <property type="entry name" value="5' to 3' exonuclease, C-terminal subdomain"/>
    <property type="match status" value="1"/>
</dbReference>
<evidence type="ECO:0000259" key="23">
    <source>
        <dbReference type="SMART" id="SM00485"/>
    </source>
</evidence>
<evidence type="ECO:0000256" key="19">
    <source>
        <dbReference type="ARBA" id="ARBA00057694"/>
    </source>
</evidence>
<evidence type="ECO:0000256" key="10">
    <source>
        <dbReference type="ARBA" id="ARBA00022839"/>
    </source>
</evidence>
<dbReference type="CDD" id="cd09908">
    <property type="entry name" value="H3TH_EXO1"/>
    <property type="match status" value="1"/>
</dbReference>
<comment type="function">
    <text evidence="19">5'-&gt;3' double-stranded DNA exonuclease which may also possess a cryptic 3'-&gt;5' double-stranded DNA exonuclease activity. Functions in DNA mismatch repair (MMR) to excise mismatch-containing DNA tracts directed by strand breaks located either 5' or 3' to the mismatch. Also exhibits endonuclease activity against 5'-overhanging flap structures similar to those generated by displacement synthesis when DNA polymerase encounters the 5'-end of a downstream Okazaki fragment. Required for somatic hypermutation (SHM) and class switch recombination (CSR) of immunoglobulin genes. Essential for male and female meiosis.</text>
</comment>
<dbReference type="InterPro" id="IPR006086">
    <property type="entry name" value="XPG-I_dom"/>
</dbReference>
<dbReference type="AlphaFoldDB" id="A0A8T0SVF5"/>